<dbReference type="Proteomes" id="UP000095237">
    <property type="component" value="Unassembled WGS sequence"/>
</dbReference>
<protein>
    <submittedName>
        <fullName evidence="2">Uncharacterized protein</fullName>
    </submittedName>
</protein>
<feature type="transmembrane region" description="Helical" evidence="1">
    <location>
        <begin position="18"/>
        <end position="39"/>
    </location>
</feature>
<name>A0A1E5IK76_ENDTX</name>
<organism evidence="2 3">
    <name type="scientific">Endomicrobium trichonymphae</name>
    <dbReference type="NCBI Taxonomy" id="1408204"/>
    <lineage>
        <taxon>Bacteria</taxon>
        <taxon>Pseudomonadati</taxon>
        <taxon>Elusimicrobiota</taxon>
        <taxon>Endomicrobiia</taxon>
        <taxon>Endomicrobiales</taxon>
        <taxon>Endomicrobiaceae</taxon>
        <taxon>Candidatus Endomicrobiellum</taxon>
    </lineage>
</organism>
<keyword evidence="3" id="KW-1185">Reference proteome</keyword>
<reference evidence="2 3" key="1">
    <citation type="submission" date="2015-11" db="EMBL/GenBank/DDBJ databases">
        <title>Evidence for parallel genomic evolution in an endosymbiosis of termite gut flagellates.</title>
        <authorList>
            <person name="Zheng H."/>
        </authorList>
    </citation>
    <scope>NUCLEOTIDE SEQUENCE [LARGE SCALE GENOMIC DNA]</scope>
    <source>
        <strain evidence="2 3">CET450</strain>
    </source>
</reference>
<sequence>MANITTYDFISLSFRKTAWLMILFPISLAVVVYLIILLASPIAAVDNSQTYNQVSMFAIAN</sequence>
<dbReference type="AlphaFoldDB" id="A0A1E5IK76"/>
<accession>A0A1E5IK76</accession>
<evidence type="ECO:0000313" key="2">
    <source>
        <dbReference type="EMBL" id="OEG70899.1"/>
    </source>
</evidence>
<gene>
    <name evidence="2" type="ORF">ATZ36_00445</name>
</gene>
<keyword evidence="1" id="KW-0472">Membrane</keyword>
<evidence type="ECO:0000256" key="1">
    <source>
        <dbReference type="SAM" id="Phobius"/>
    </source>
</evidence>
<keyword evidence="1" id="KW-1133">Transmembrane helix</keyword>
<comment type="caution">
    <text evidence="2">The sequence shown here is derived from an EMBL/GenBank/DDBJ whole genome shotgun (WGS) entry which is preliminary data.</text>
</comment>
<dbReference type="EMBL" id="LNVX01000284">
    <property type="protein sequence ID" value="OEG70899.1"/>
    <property type="molecule type" value="Genomic_DNA"/>
</dbReference>
<evidence type="ECO:0000313" key="3">
    <source>
        <dbReference type="Proteomes" id="UP000095237"/>
    </source>
</evidence>
<proteinExistence type="predicted"/>
<keyword evidence="1" id="KW-0812">Transmembrane</keyword>